<sequence>MALQMTKIKRKRRKTNCLLPRTAQRPGKKAVQAVISTFRRRTVLPHLTSTLPLIHRHLVHQTLLGLNAESCCLQPLKQEMITLQLVQIMRSLGLRLKKLCIKSLKTWMQSTRTKFGAELPT</sequence>
<dbReference type="Proteomes" id="UP001162483">
    <property type="component" value="Unassembled WGS sequence"/>
</dbReference>
<comment type="caution">
    <text evidence="1">The sequence shown here is derived from an EMBL/GenBank/DDBJ whole genome shotgun (WGS) entry which is preliminary data.</text>
</comment>
<reference evidence="1" key="1">
    <citation type="submission" date="2023-05" db="EMBL/GenBank/DDBJ databases">
        <authorList>
            <person name="Stuckert A."/>
        </authorList>
    </citation>
    <scope>NUCLEOTIDE SEQUENCE</scope>
</reference>
<name>A0ABN9GB74_9NEOB</name>
<organism evidence="1 2">
    <name type="scientific">Staurois parvus</name>
    <dbReference type="NCBI Taxonomy" id="386267"/>
    <lineage>
        <taxon>Eukaryota</taxon>
        <taxon>Metazoa</taxon>
        <taxon>Chordata</taxon>
        <taxon>Craniata</taxon>
        <taxon>Vertebrata</taxon>
        <taxon>Euteleostomi</taxon>
        <taxon>Amphibia</taxon>
        <taxon>Batrachia</taxon>
        <taxon>Anura</taxon>
        <taxon>Neobatrachia</taxon>
        <taxon>Ranoidea</taxon>
        <taxon>Ranidae</taxon>
        <taxon>Staurois</taxon>
    </lineage>
</organism>
<gene>
    <name evidence="1" type="ORF">SPARVUS_LOCUS13717165</name>
</gene>
<keyword evidence="2" id="KW-1185">Reference proteome</keyword>
<evidence type="ECO:0000313" key="1">
    <source>
        <dbReference type="EMBL" id="CAI9606051.1"/>
    </source>
</evidence>
<evidence type="ECO:0000313" key="2">
    <source>
        <dbReference type="Proteomes" id="UP001162483"/>
    </source>
</evidence>
<protein>
    <submittedName>
        <fullName evidence="1">Uncharacterized protein</fullName>
    </submittedName>
</protein>
<proteinExistence type="predicted"/>
<dbReference type="EMBL" id="CATNWA010018223">
    <property type="protein sequence ID" value="CAI9606051.1"/>
    <property type="molecule type" value="Genomic_DNA"/>
</dbReference>
<accession>A0ABN9GB74</accession>